<reference evidence="2 3" key="1">
    <citation type="submission" date="2022-10" db="EMBL/GenBank/DDBJ databases">
        <title>Description of Fervidibacillus gen. nov. in the family Fervidibacillaceae fam. nov. with two species, Fervidibacillus albus sp. nov., and Fervidibacillus halotolerans sp. nov., isolated from tidal flat sediments.</title>
        <authorList>
            <person name="Kwon K.K."/>
            <person name="Yang S.-H."/>
        </authorList>
    </citation>
    <scope>NUCLEOTIDE SEQUENCE [LARGE SCALE GENOMIC DNA]</scope>
    <source>
        <strain evidence="2 3">DSM 23332</strain>
    </source>
</reference>
<feature type="transmembrane region" description="Helical" evidence="1">
    <location>
        <begin position="6"/>
        <end position="24"/>
    </location>
</feature>
<accession>A0ABT2WBU7</accession>
<proteinExistence type="predicted"/>
<evidence type="ECO:0000313" key="2">
    <source>
        <dbReference type="EMBL" id="MCU9592955.1"/>
    </source>
</evidence>
<gene>
    <name evidence="2" type="ORF">OEV82_00625</name>
</gene>
<dbReference type="Pfam" id="PF12438">
    <property type="entry name" value="DUF3679"/>
    <property type="match status" value="1"/>
</dbReference>
<dbReference type="Proteomes" id="UP001208656">
    <property type="component" value="Unassembled WGS sequence"/>
</dbReference>
<name>A0ABT2WBU7_9BACI</name>
<dbReference type="InterPro" id="IPR020534">
    <property type="entry name" value="Uncharacterised_YqxA"/>
</dbReference>
<sequence length="104" mass="12055">MFRFFLKTFLLISILFFGIILGFLEANNGLHKMKGYDDGSFERVISIEEHEGAYETSILGEKISSHNLNEKKKIIEEIHTYNIFSDIAQKLAHFFNTIFSSVFL</sequence>
<keyword evidence="1" id="KW-0812">Transmembrane</keyword>
<keyword evidence="1" id="KW-1133">Transmembrane helix</keyword>
<dbReference type="RefSeq" id="WP_173660483.1">
    <property type="nucleotide sequence ID" value="NZ_JAOUSE010000001.1"/>
</dbReference>
<evidence type="ECO:0000313" key="3">
    <source>
        <dbReference type="Proteomes" id="UP001208656"/>
    </source>
</evidence>
<dbReference type="EMBL" id="JAOUSE010000001">
    <property type="protein sequence ID" value="MCU9592955.1"/>
    <property type="molecule type" value="Genomic_DNA"/>
</dbReference>
<keyword evidence="3" id="KW-1185">Reference proteome</keyword>
<evidence type="ECO:0000256" key="1">
    <source>
        <dbReference type="SAM" id="Phobius"/>
    </source>
</evidence>
<organism evidence="2 3">
    <name type="scientific">Pallidibacillus thermolactis</name>
    <dbReference type="NCBI Taxonomy" id="251051"/>
    <lineage>
        <taxon>Bacteria</taxon>
        <taxon>Bacillati</taxon>
        <taxon>Bacillota</taxon>
        <taxon>Bacilli</taxon>
        <taxon>Bacillales</taxon>
        <taxon>Bacillaceae</taxon>
        <taxon>Pallidibacillus</taxon>
    </lineage>
</organism>
<keyword evidence="1" id="KW-0472">Membrane</keyword>
<protein>
    <submittedName>
        <fullName evidence="2">YqxA family protein</fullName>
    </submittedName>
</protein>
<comment type="caution">
    <text evidence="2">The sequence shown here is derived from an EMBL/GenBank/DDBJ whole genome shotgun (WGS) entry which is preliminary data.</text>
</comment>